<feature type="region of interest" description="Disordered" evidence="1">
    <location>
        <begin position="132"/>
        <end position="195"/>
    </location>
</feature>
<name>A0A8S9FBR8_BRACR</name>
<dbReference type="InterPro" id="IPR036869">
    <property type="entry name" value="J_dom_sf"/>
</dbReference>
<protein>
    <submittedName>
        <fullName evidence="2">Uncharacterized protein</fullName>
    </submittedName>
</protein>
<feature type="compositionally biased region" description="Gly residues" evidence="1">
    <location>
        <begin position="138"/>
        <end position="147"/>
    </location>
</feature>
<comment type="caution">
    <text evidence="2">The sequence shown here is derived from an EMBL/GenBank/DDBJ whole genome shotgun (WGS) entry which is preliminary data.</text>
</comment>
<reference evidence="2" key="1">
    <citation type="submission" date="2019-12" db="EMBL/GenBank/DDBJ databases">
        <title>Genome sequencing and annotation of Brassica cretica.</title>
        <authorList>
            <person name="Studholme D.J."/>
            <person name="Sarris P.F."/>
        </authorList>
    </citation>
    <scope>NUCLEOTIDE SEQUENCE</scope>
    <source>
        <strain evidence="2">PFS-102/07</strain>
        <tissue evidence="2">Leaf</tissue>
    </source>
</reference>
<dbReference type="AlphaFoldDB" id="A0A8S9FBR8"/>
<feature type="region of interest" description="Disordered" evidence="1">
    <location>
        <begin position="17"/>
        <end position="74"/>
    </location>
</feature>
<dbReference type="Gene3D" id="1.10.287.110">
    <property type="entry name" value="DnaJ domain"/>
    <property type="match status" value="1"/>
</dbReference>
<evidence type="ECO:0000256" key="1">
    <source>
        <dbReference type="SAM" id="MobiDB-lite"/>
    </source>
</evidence>
<proteinExistence type="predicted"/>
<dbReference type="SUPFAM" id="SSF46565">
    <property type="entry name" value="Chaperone J-domain"/>
    <property type="match status" value="1"/>
</dbReference>
<gene>
    <name evidence="2" type="ORF">F2Q70_00030485</name>
</gene>
<feature type="region of interest" description="Disordered" evidence="1">
    <location>
        <begin position="98"/>
        <end position="120"/>
    </location>
</feature>
<sequence length="225" mass="25594">MLCFFFVCRPLNVPSRSHKRESKKQSFPAFPTSDDSFSGHANTPEKSDFYYKKPHFGGSRRSSPETMSLDPFSFRRMDDFGPSSPAASSPVSSFICESEAKQRMTGDCDIEEEEEEEEEMSSYVIEINSNRFDRYRDGGSGGGGGGNSDSNDMDEAIAWAKERSQRPEAKPTEQDLIDSRRSEEEEAKSEEEMEMEIKDEEIRIWLTGKETNIRLLLSTLHHVSQ</sequence>
<feature type="compositionally biased region" description="Acidic residues" evidence="1">
    <location>
        <begin position="108"/>
        <end position="120"/>
    </location>
</feature>
<evidence type="ECO:0000313" key="2">
    <source>
        <dbReference type="EMBL" id="KAF2530715.1"/>
    </source>
</evidence>
<organism evidence="2">
    <name type="scientific">Brassica cretica</name>
    <name type="common">Mustard</name>
    <dbReference type="NCBI Taxonomy" id="69181"/>
    <lineage>
        <taxon>Eukaryota</taxon>
        <taxon>Viridiplantae</taxon>
        <taxon>Streptophyta</taxon>
        <taxon>Embryophyta</taxon>
        <taxon>Tracheophyta</taxon>
        <taxon>Spermatophyta</taxon>
        <taxon>Magnoliopsida</taxon>
        <taxon>eudicotyledons</taxon>
        <taxon>Gunneridae</taxon>
        <taxon>Pentapetalae</taxon>
        <taxon>rosids</taxon>
        <taxon>malvids</taxon>
        <taxon>Brassicales</taxon>
        <taxon>Brassicaceae</taxon>
        <taxon>Brassiceae</taxon>
        <taxon>Brassica</taxon>
    </lineage>
</organism>
<feature type="compositionally biased region" description="Acidic residues" evidence="1">
    <location>
        <begin position="184"/>
        <end position="195"/>
    </location>
</feature>
<accession>A0A8S9FBR8</accession>
<feature type="compositionally biased region" description="Basic and acidic residues" evidence="1">
    <location>
        <begin position="160"/>
        <end position="183"/>
    </location>
</feature>
<dbReference type="EMBL" id="QGKY02002305">
    <property type="protein sequence ID" value="KAF2530715.1"/>
    <property type="molecule type" value="Genomic_DNA"/>
</dbReference>